<accession>A0A0J7N9P5</accession>
<evidence type="ECO:0000256" key="10">
    <source>
        <dbReference type="SAM" id="Phobius"/>
    </source>
</evidence>
<dbReference type="InterPro" id="IPR048634">
    <property type="entry name" value="SecD_SecF_C"/>
</dbReference>
<dbReference type="InterPro" id="IPR055344">
    <property type="entry name" value="SecD_SecF_C_bact"/>
</dbReference>
<dbReference type="EMBL" id="LBMM01007824">
    <property type="protein sequence ID" value="KMQ89395.1"/>
    <property type="molecule type" value="Genomic_DNA"/>
</dbReference>
<feature type="transmembrane region" description="Helical" evidence="10">
    <location>
        <begin position="229"/>
        <end position="247"/>
    </location>
</feature>
<keyword evidence="6" id="KW-0653">Protein transport</keyword>
<keyword evidence="7 10" id="KW-1133">Transmembrane helix</keyword>
<dbReference type="Pfam" id="PF02355">
    <property type="entry name" value="SecD_SecF_C"/>
    <property type="match status" value="1"/>
</dbReference>
<comment type="caution">
    <text evidence="12">The sequence shown here is derived from an EMBL/GenBank/DDBJ whole genome shotgun (WGS) entry which is preliminary data.</text>
</comment>
<reference evidence="12 13" key="1">
    <citation type="submission" date="2015-04" db="EMBL/GenBank/DDBJ databases">
        <title>Lasius niger genome sequencing.</title>
        <authorList>
            <person name="Konorov E.A."/>
            <person name="Nikitin M.A."/>
            <person name="Kirill M.V."/>
            <person name="Chang P."/>
        </authorList>
    </citation>
    <scope>NUCLEOTIDE SEQUENCE [LARGE SCALE GENOMIC DNA]</scope>
    <source>
        <tissue evidence="12">Whole</tissue>
    </source>
</reference>
<organism evidence="12 13">
    <name type="scientific">Lasius niger</name>
    <name type="common">Black garden ant</name>
    <dbReference type="NCBI Taxonomy" id="67767"/>
    <lineage>
        <taxon>Eukaryota</taxon>
        <taxon>Metazoa</taxon>
        <taxon>Ecdysozoa</taxon>
        <taxon>Arthropoda</taxon>
        <taxon>Hexapoda</taxon>
        <taxon>Insecta</taxon>
        <taxon>Pterygota</taxon>
        <taxon>Neoptera</taxon>
        <taxon>Endopterygota</taxon>
        <taxon>Hymenoptera</taxon>
        <taxon>Apocrita</taxon>
        <taxon>Aculeata</taxon>
        <taxon>Formicoidea</taxon>
        <taxon>Formicidae</taxon>
        <taxon>Formicinae</taxon>
        <taxon>Lasius</taxon>
        <taxon>Lasius</taxon>
    </lineage>
</organism>
<keyword evidence="13" id="KW-1185">Reference proteome</keyword>
<dbReference type="InterPro" id="IPR022646">
    <property type="entry name" value="SecD/SecF_CS"/>
</dbReference>
<evidence type="ECO:0000256" key="5">
    <source>
        <dbReference type="ARBA" id="ARBA00022692"/>
    </source>
</evidence>
<keyword evidence="3" id="KW-0813">Transport</keyword>
<evidence type="ECO:0000256" key="8">
    <source>
        <dbReference type="ARBA" id="ARBA00023010"/>
    </source>
</evidence>
<evidence type="ECO:0000256" key="9">
    <source>
        <dbReference type="ARBA" id="ARBA00023136"/>
    </source>
</evidence>
<dbReference type="NCBIfam" id="TIGR00966">
    <property type="entry name" value="transloc_SecF"/>
    <property type="match status" value="1"/>
</dbReference>
<name>A0A0J7N9P5_LASNI</name>
<dbReference type="Proteomes" id="UP000036403">
    <property type="component" value="Unassembled WGS sequence"/>
</dbReference>
<feature type="domain" description="Protein export membrane protein SecD/SecF C-terminal" evidence="11">
    <location>
        <begin position="99"/>
        <end position="282"/>
    </location>
</feature>
<dbReference type="PANTHER" id="PTHR30081">
    <property type="entry name" value="PROTEIN-EXPORT MEMBRANE PROTEIN SEC"/>
    <property type="match status" value="1"/>
</dbReference>
<gene>
    <name evidence="12" type="ORF">RF55_10984</name>
</gene>
<evidence type="ECO:0000256" key="3">
    <source>
        <dbReference type="ARBA" id="ARBA00022448"/>
    </source>
</evidence>
<comment type="subcellular location">
    <subcellularLocation>
        <location evidence="1">Cell membrane</location>
        <topology evidence="1">Multi-pass membrane protein</topology>
    </subcellularLocation>
</comment>
<dbReference type="GO" id="GO:0005886">
    <property type="term" value="C:plasma membrane"/>
    <property type="evidence" value="ECO:0007669"/>
    <property type="project" value="UniProtKB-SubCell"/>
</dbReference>
<evidence type="ECO:0000259" key="11">
    <source>
        <dbReference type="Pfam" id="PF02355"/>
    </source>
</evidence>
<dbReference type="OrthoDB" id="5594881at2759"/>
<dbReference type="GO" id="GO:0006886">
    <property type="term" value="P:intracellular protein transport"/>
    <property type="evidence" value="ECO:0007669"/>
    <property type="project" value="InterPro"/>
</dbReference>
<proteinExistence type="inferred from homology"/>
<dbReference type="Gene3D" id="1.20.1640.10">
    <property type="entry name" value="Multidrug efflux transporter AcrB transmembrane domain"/>
    <property type="match status" value="1"/>
</dbReference>
<sequence>MKGRWAGLGTSACLSTLSIILFFHPGLKLGLDFRGGVVIEAHAPKAEPPEEIQKILQKKGIAASVQSFGSEQDYRISANSSGEENAQNSKNLVTQIQSALNEHMAGTKILRTDSVGASVSKELFRDGLLALFLSLGMIMIYIWIRFEREFAIAAVATLVLDLTKMVGFLILTGFEFDLIMVAALLTIIGYSTNDKVVVYDRVRENLRKYRTMPLIEILNLSINETLNRTLATSSTLFLAALPLALFGGSTLTAFAWVMLAGIVIGTSSSIFIASPLLLLMGNKRLRPHSK</sequence>
<protein>
    <recommendedName>
        <fullName evidence="2">Protein translocase subunit SecF</fullName>
    </recommendedName>
</protein>
<evidence type="ECO:0000256" key="6">
    <source>
        <dbReference type="ARBA" id="ARBA00022927"/>
    </source>
</evidence>
<dbReference type="NCBIfam" id="TIGR00916">
    <property type="entry name" value="2A0604s01"/>
    <property type="match status" value="1"/>
</dbReference>
<dbReference type="InterPro" id="IPR022813">
    <property type="entry name" value="SecD/SecF_arch_bac"/>
</dbReference>
<dbReference type="HAMAP" id="MF_01464_B">
    <property type="entry name" value="SecF_B"/>
    <property type="match status" value="1"/>
</dbReference>
<evidence type="ECO:0000256" key="1">
    <source>
        <dbReference type="ARBA" id="ARBA00004651"/>
    </source>
</evidence>
<dbReference type="PANTHER" id="PTHR30081:SF8">
    <property type="entry name" value="PROTEIN TRANSLOCASE SUBUNIT SECF"/>
    <property type="match status" value="1"/>
</dbReference>
<evidence type="ECO:0000256" key="7">
    <source>
        <dbReference type="ARBA" id="ARBA00022989"/>
    </source>
</evidence>
<dbReference type="GO" id="GO:0015450">
    <property type="term" value="F:protein-transporting ATPase activity"/>
    <property type="evidence" value="ECO:0007669"/>
    <property type="project" value="InterPro"/>
</dbReference>
<keyword evidence="8" id="KW-0811">Translocation</keyword>
<evidence type="ECO:0000313" key="12">
    <source>
        <dbReference type="EMBL" id="KMQ89395.1"/>
    </source>
</evidence>
<dbReference type="InterPro" id="IPR022645">
    <property type="entry name" value="SecD/SecF_bac"/>
</dbReference>
<evidence type="ECO:0000256" key="2">
    <source>
        <dbReference type="ARBA" id="ARBA00015792"/>
    </source>
</evidence>
<dbReference type="PaxDb" id="67767-A0A0J7N9P5"/>
<keyword evidence="5 10" id="KW-0812">Transmembrane</keyword>
<evidence type="ECO:0000313" key="13">
    <source>
        <dbReference type="Proteomes" id="UP000036403"/>
    </source>
</evidence>
<dbReference type="Pfam" id="PF07549">
    <property type="entry name" value="Sec_GG"/>
    <property type="match status" value="1"/>
</dbReference>
<feature type="transmembrane region" description="Helical" evidence="10">
    <location>
        <begin position="128"/>
        <end position="146"/>
    </location>
</feature>
<dbReference type="SUPFAM" id="SSF82866">
    <property type="entry name" value="Multidrug efflux transporter AcrB transmembrane domain"/>
    <property type="match status" value="1"/>
</dbReference>
<feature type="transmembrane region" description="Helical" evidence="10">
    <location>
        <begin position="166"/>
        <end position="191"/>
    </location>
</feature>
<dbReference type="AlphaFoldDB" id="A0A0J7N9P5"/>
<feature type="transmembrane region" description="Helical" evidence="10">
    <location>
        <begin position="6"/>
        <end position="24"/>
    </location>
</feature>
<evidence type="ECO:0000256" key="4">
    <source>
        <dbReference type="ARBA" id="ARBA00022475"/>
    </source>
</evidence>
<keyword evidence="9 10" id="KW-0472">Membrane</keyword>
<feature type="transmembrane region" description="Helical" evidence="10">
    <location>
        <begin position="253"/>
        <end position="280"/>
    </location>
</feature>
<keyword evidence="4" id="KW-1003">Cell membrane</keyword>
<dbReference type="InterPro" id="IPR005665">
    <property type="entry name" value="SecF_bac"/>
</dbReference>
<dbReference type="PRINTS" id="PR01755">
    <property type="entry name" value="SECFTRNLCASE"/>
</dbReference>